<dbReference type="EMBL" id="JANBVO010000074">
    <property type="protein sequence ID" value="KAJ9131008.1"/>
    <property type="molecule type" value="Genomic_DNA"/>
</dbReference>
<sequence>MEYSSAGTVDATKHGPSPVVSPAALSMETKFIQQELTTVTAPPASDTEGLNLNITVPCSNGQLPTTPLPVMVYIHGGGFSFGSNWFPHYDQARIVALSVELGCPIIAVNINYRLGIPGFLSSKELQDAGYPANRGIEDQKTAFRWIKRYITGFGGDASTISAIGQSAGAASVALHLHGTEQLFEKAILLGGTTLLMKPATPEECDMVYSRVMRDFGLDKLSEDDRIRTLSSIDLQELIQNTSPFTGLGPVMGGSIAAQLSFDSMVNKSDDLLPGKKWCPELMMVHCRMDASIMTAFNLMSRIDGLSNRFHSTIQNAVGRNTEASRAITRLLATYGIHLGLSDHEALIPITRFLTDIAFHEPAVTFAACWPTAYFGQFDEGNPWEGPFLGQANHTLDIAYLWQNYNPVLDEAQTAVATAFGEDIVRFVAGAGSNLPSFQDGEVLHYGPSSEGAIRRKSAANRSELAAAAQQIGGLDAVFGAAMKFLYLP</sequence>
<dbReference type="InterPro" id="IPR029058">
    <property type="entry name" value="AB_hydrolase_fold"/>
</dbReference>
<keyword evidence="2" id="KW-0378">Hydrolase</keyword>
<dbReference type="InterPro" id="IPR002018">
    <property type="entry name" value="CarbesteraseB"/>
</dbReference>
<evidence type="ECO:0000313" key="2">
    <source>
        <dbReference type="EMBL" id="KAJ9131008.1"/>
    </source>
</evidence>
<proteinExistence type="predicted"/>
<name>A0AA38RAR3_9PEZI</name>
<dbReference type="PANTHER" id="PTHR43142">
    <property type="entry name" value="CARBOXYLIC ESTER HYDROLASE"/>
    <property type="match status" value="1"/>
</dbReference>
<feature type="domain" description="Carboxylesterase type B" evidence="1">
    <location>
        <begin position="7"/>
        <end position="404"/>
    </location>
</feature>
<dbReference type="SUPFAM" id="SSF53474">
    <property type="entry name" value="alpha/beta-Hydrolases"/>
    <property type="match status" value="1"/>
</dbReference>
<keyword evidence="3" id="KW-1185">Reference proteome</keyword>
<organism evidence="2 3">
    <name type="scientific">Pleurostoma richardsiae</name>
    <dbReference type="NCBI Taxonomy" id="41990"/>
    <lineage>
        <taxon>Eukaryota</taxon>
        <taxon>Fungi</taxon>
        <taxon>Dikarya</taxon>
        <taxon>Ascomycota</taxon>
        <taxon>Pezizomycotina</taxon>
        <taxon>Sordariomycetes</taxon>
        <taxon>Sordariomycetidae</taxon>
        <taxon>Calosphaeriales</taxon>
        <taxon>Pleurostomataceae</taxon>
        <taxon>Pleurostoma</taxon>
    </lineage>
</organism>
<dbReference type="Gene3D" id="3.40.50.1820">
    <property type="entry name" value="alpha/beta hydrolase"/>
    <property type="match status" value="1"/>
</dbReference>
<accession>A0AA38RAR3</accession>
<dbReference type="PANTHER" id="PTHR43142:SF11">
    <property type="entry name" value="CARBOXYLIC ESTER HYDROLASE"/>
    <property type="match status" value="1"/>
</dbReference>
<reference evidence="2" key="1">
    <citation type="submission" date="2022-07" db="EMBL/GenBank/DDBJ databases">
        <title>Fungi with potential for degradation of polypropylene.</title>
        <authorList>
            <person name="Gostincar C."/>
        </authorList>
    </citation>
    <scope>NUCLEOTIDE SEQUENCE</scope>
    <source>
        <strain evidence="2">EXF-13308</strain>
    </source>
</reference>
<gene>
    <name evidence="2" type="ORF">NKR23_g11925</name>
</gene>
<comment type="caution">
    <text evidence="2">The sequence shown here is derived from an EMBL/GenBank/DDBJ whole genome shotgun (WGS) entry which is preliminary data.</text>
</comment>
<evidence type="ECO:0000259" key="1">
    <source>
        <dbReference type="Pfam" id="PF00135"/>
    </source>
</evidence>
<dbReference type="Pfam" id="PF00135">
    <property type="entry name" value="COesterase"/>
    <property type="match status" value="1"/>
</dbReference>
<dbReference type="AlphaFoldDB" id="A0AA38RAR3"/>
<evidence type="ECO:0000313" key="3">
    <source>
        <dbReference type="Proteomes" id="UP001174694"/>
    </source>
</evidence>
<dbReference type="GO" id="GO:0016787">
    <property type="term" value="F:hydrolase activity"/>
    <property type="evidence" value="ECO:0007669"/>
    <property type="project" value="UniProtKB-KW"/>
</dbReference>
<dbReference type="Proteomes" id="UP001174694">
    <property type="component" value="Unassembled WGS sequence"/>
</dbReference>
<protein>
    <submittedName>
        <fullName evidence="2">Carboxylic ester hydrolase</fullName>
    </submittedName>
</protein>